<protein>
    <submittedName>
        <fullName evidence="1">Uncharacterized protein</fullName>
    </submittedName>
</protein>
<evidence type="ECO:0000313" key="1">
    <source>
        <dbReference type="EMBL" id="KAH7974612.1"/>
    </source>
</evidence>
<comment type="caution">
    <text evidence="1">The sequence shown here is derived from an EMBL/GenBank/DDBJ whole genome shotgun (WGS) entry which is preliminary data.</text>
</comment>
<name>A0ACB8DQ57_DERSI</name>
<gene>
    <name evidence="1" type="ORF">HPB49_017448</name>
</gene>
<keyword evidence="2" id="KW-1185">Reference proteome</keyword>
<dbReference type="EMBL" id="CM023479">
    <property type="protein sequence ID" value="KAH7974612.1"/>
    <property type="molecule type" value="Genomic_DNA"/>
</dbReference>
<organism evidence="1 2">
    <name type="scientific">Dermacentor silvarum</name>
    <name type="common">Tick</name>
    <dbReference type="NCBI Taxonomy" id="543639"/>
    <lineage>
        <taxon>Eukaryota</taxon>
        <taxon>Metazoa</taxon>
        <taxon>Ecdysozoa</taxon>
        <taxon>Arthropoda</taxon>
        <taxon>Chelicerata</taxon>
        <taxon>Arachnida</taxon>
        <taxon>Acari</taxon>
        <taxon>Parasitiformes</taxon>
        <taxon>Ixodida</taxon>
        <taxon>Ixodoidea</taxon>
        <taxon>Ixodidae</taxon>
        <taxon>Rhipicephalinae</taxon>
        <taxon>Dermacentor</taxon>
    </lineage>
</organism>
<proteinExistence type="predicted"/>
<dbReference type="Proteomes" id="UP000821865">
    <property type="component" value="Chromosome 10"/>
</dbReference>
<sequence>MGRCCVPNCRGNYDNGPKVRVFSFPKDDRRAKWERAVRRDDIDIRSVREPKMCELHFKPQYLRRTTTYTHPRNGRTIEAPMGATRLSPDAVPTIFPNAPSYLSDYAPVREGPDQKRKRLEASHLEEAIRQSIALHEEGESRNTLT</sequence>
<reference evidence="1" key="1">
    <citation type="submission" date="2020-05" db="EMBL/GenBank/DDBJ databases">
        <title>Large-scale comparative analyses of tick genomes elucidate their genetic diversity and vector capacities.</title>
        <authorList>
            <person name="Jia N."/>
            <person name="Wang J."/>
            <person name="Shi W."/>
            <person name="Du L."/>
            <person name="Sun Y."/>
            <person name="Zhan W."/>
            <person name="Jiang J."/>
            <person name="Wang Q."/>
            <person name="Zhang B."/>
            <person name="Ji P."/>
            <person name="Sakyi L.B."/>
            <person name="Cui X."/>
            <person name="Yuan T."/>
            <person name="Jiang B."/>
            <person name="Yang W."/>
            <person name="Lam T.T.-Y."/>
            <person name="Chang Q."/>
            <person name="Ding S."/>
            <person name="Wang X."/>
            <person name="Zhu J."/>
            <person name="Ruan X."/>
            <person name="Zhao L."/>
            <person name="Wei J."/>
            <person name="Que T."/>
            <person name="Du C."/>
            <person name="Cheng J."/>
            <person name="Dai P."/>
            <person name="Han X."/>
            <person name="Huang E."/>
            <person name="Gao Y."/>
            <person name="Liu J."/>
            <person name="Shao H."/>
            <person name="Ye R."/>
            <person name="Li L."/>
            <person name="Wei W."/>
            <person name="Wang X."/>
            <person name="Wang C."/>
            <person name="Yang T."/>
            <person name="Huo Q."/>
            <person name="Li W."/>
            <person name="Guo W."/>
            <person name="Chen H."/>
            <person name="Zhou L."/>
            <person name="Ni X."/>
            <person name="Tian J."/>
            <person name="Zhou Y."/>
            <person name="Sheng Y."/>
            <person name="Liu T."/>
            <person name="Pan Y."/>
            <person name="Xia L."/>
            <person name="Li J."/>
            <person name="Zhao F."/>
            <person name="Cao W."/>
        </authorList>
    </citation>
    <scope>NUCLEOTIDE SEQUENCE</scope>
    <source>
        <strain evidence="1">Dsil-2018</strain>
    </source>
</reference>
<evidence type="ECO:0000313" key="2">
    <source>
        <dbReference type="Proteomes" id="UP000821865"/>
    </source>
</evidence>
<accession>A0ACB8DQ57</accession>